<sequence>MNTVTRKDIAFRLGIVTRTKKPHVPLIEAVLSELDVRPLNRSRTRAEFEESSIQQVRQWFYERVGIEFPEFIEANSQRFQVRYLPEEDAS</sequence>
<dbReference type="KEGG" id="asoc:CB4_02363"/>
<organism evidence="1 2">
    <name type="scientific">Aneurinibacillus soli</name>
    <dbReference type="NCBI Taxonomy" id="1500254"/>
    <lineage>
        <taxon>Bacteria</taxon>
        <taxon>Bacillati</taxon>
        <taxon>Bacillota</taxon>
        <taxon>Bacilli</taxon>
        <taxon>Bacillales</taxon>
        <taxon>Paenibacillaceae</taxon>
        <taxon>Aneurinibacillus group</taxon>
        <taxon>Aneurinibacillus</taxon>
    </lineage>
</organism>
<protein>
    <submittedName>
        <fullName evidence="1">Uncharacterized protein</fullName>
    </submittedName>
</protein>
<keyword evidence="2" id="KW-1185">Reference proteome</keyword>
<dbReference type="Proteomes" id="UP000217696">
    <property type="component" value="Chromosome"/>
</dbReference>
<accession>A0A0U5BBU4</accession>
<reference evidence="1 2" key="1">
    <citation type="submission" date="2015-12" db="EMBL/GenBank/DDBJ databases">
        <title>Genome sequence of Aneurinibacillus soli.</title>
        <authorList>
            <person name="Lee J.S."/>
            <person name="Lee K.C."/>
            <person name="Kim K.K."/>
            <person name="Lee B.W."/>
        </authorList>
    </citation>
    <scope>NUCLEOTIDE SEQUENCE [LARGE SCALE GENOMIC DNA]</scope>
    <source>
        <strain evidence="1 2">CB4</strain>
    </source>
</reference>
<dbReference type="RefSeq" id="WP_096465966.1">
    <property type="nucleotide sequence ID" value="NZ_AP017312.1"/>
</dbReference>
<dbReference type="EMBL" id="AP017312">
    <property type="protein sequence ID" value="BAU28189.1"/>
    <property type="molecule type" value="Genomic_DNA"/>
</dbReference>
<evidence type="ECO:0000313" key="1">
    <source>
        <dbReference type="EMBL" id="BAU28189.1"/>
    </source>
</evidence>
<evidence type="ECO:0000313" key="2">
    <source>
        <dbReference type="Proteomes" id="UP000217696"/>
    </source>
</evidence>
<proteinExistence type="predicted"/>
<dbReference type="AlphaFoldDB" id="A0A0U5BBU4"/>
<gene>
    <name evidence="1" type="ORF">CB4_02363</name>
</gene>
<name>A0A0U5BBU4_9BACL</name>